<protein>
    <submittedName>
        <fullName evidence="2">Uncharacterized protein</fullName>
    </submittedName>
</protein>
<evidence type="ECO:0000313" key="2">
    <source>
        <dbReference type="EMBL" id="KAJ8338165.1"/>
    </source>
</evidence>
<proteinExistence type="predicted"/>
<dbReference type="AlphaFoldDB" id="A0A9Q1EG40"/>
<dbReference type="EMBL" id="JAINUF010000018">
    <property type="protein sequence ID" value="KAJ8338165.1"/>
    <property type="molecule type" value="Genomic_DNA"/>
</dbReference>
<feature type="transmembrane region" description="Helical" evidence="1">
    <location>
        <begin position="153"/>
        <end position="177"/>
    </location>
</feature>
<keyword evidence="1" id="KW-0472">Membrane</keyword>
<name>A0A9Q1EG40_SYNKA</name>
<reference evidence="2" key="1">
    <citation type="journal article" date="2023" name="Science">
        <title>Genome structures resolve the early diversification of teleost fishes.</title>
        <authorList>
            <person name="Parey E."/>
            <person name="Louis A."/>
            <person name="Montfort J."/>
            <person name="Bouchez O."/>
            <person name="Roques C."/>
            <person name="Iampietro C."/>
            <person name="Lluch J."/>
            <person name="Castinel A."/>
            <person name="Donnadieu C."/>
            <person name="Desvignes T."/>
            <person name="Floi Bucao C."/>
            <person name="Jouanno E."/>
            <person name="Wen M."/>
            <person name="Mejri S."/>
            <person name="Dirks R."/>
            <person name="Jansen H."/>
            <person name="Henkel C."/>
            <person name="Chen W.J."/>
            <person name="Zahm M."/>
            <person name="Cabau C."/>
            <person name="Klopp C."/>
            <person name="Thompson A.W."/>
            <person name="Robinson-Rechavi M."/>
            <person name="Braasch I."/>
            <person name="Lecointre G."/>
            <person name="Bobe J."/>
            <person name="Postlethwait J.H."/>
            <person name="Berthelot C."/>
            <person name="Roest Crollius H."/>
            <person name="Guiguen Y."/>
        </authorList>
    </citation>
    <scope>NUCLEOTIDE SEQUENCE</scope>
    <source>
        <strain evidence="2">WJC10195</strain>
    </source>
</reference>
<comment type="caution">
    <text evidence="2">The sequence shown here is derived from an EMBL/GenBank/DDBJ whole genome shotgun (WGS) entry which is preliminary data.</text>
</comment>
<dbReference type="OrthoDB" id="8958625at2759"/>
<accession>A0A9Q1EG40</accession>
<dbReference type="InterPro" id="IPR030417">
    <property type="entry name" value="MS4A"/>
</dbReference>
<gene>
    <name evidence="2" type="ORF">SKAU_G00371310</name>
</gene>
<dbReference type="PANTHER" id="PTHR23320:SF143">
    <property type="entry name" value="MEMBRANE-SPANNING 4-DOMAINS SUBFAMILY A MEMBER 4A-LIKE ISOFORM X1"/>
    <property type="match status" value="1"/>
</dbReference>
<feature type="non-terminal residue" evidence="2">
    <location>
        <position position="191"/>
    </location>
</feature>
<feature type="transmembrane region" description="Helical" evidence="1">
    <location>
        <begin position="44"/>
        <end position="63"/>
    </location>
</feature>
<evidence type="ECO:0000256" key="1">
    <source>
        <dbReference type="SAM" id="Phobius"/>
    </source>
</evidence>
<evidence type="ECO:0000313" key="3">
    <source>
        <dbReference type="Proteomes" id="UP001152622"/>
    </source>
</evidence>
<sequence>MEAVAINDQPSTNIPGNEDGPLVAVTFQKNPRQVQKYLEAEPKALGLTQITLGVLQFSMYLGIFSTEYDSVPSVVMLVVGSLFVIIAGSVAIAAQTLHLPTLKACLGMQVVASMASVINIWEAAGLLTYDPCWAYTFNGTVSQGLCQKVSRGFAHYIAELILINSATLAICVTLAAYCCKGHQLLHPHCSM</sequence>
<organism evidence="2 3">
    <name type="scientific">Synaphobranchus kaupii</name>
    <name type="common">Kaup's arrowtooth eel</name>
    <dbReference type="NCBI Taxonomy" id="118154"/>
    <lineage>
        <taxon>Eukaryota</taxon>
        <taxon>Metazoa</taxon>
        <taxon>Chordata</taxon>
        <taxon>Craniata</taxon>
        <taxon>Vertebrata</taxon>
        <taxon>Euteleostomi</taxon>
        <taxon>Actinopterygii</taxon>
        <taxon>Neopterygii</taxon>
        <taxon>Teleostei</taxon>
        <taxon>Anguilliformes</taxon>
        <taxon>Synaphobranchidae</taxon>
        <taxon>Synaphobranchus</taxon>
    </lineage>
</organism>
<feature type="transmembrane region" description="Helical" evidence="1">
    <location>
        <begin position="75"/>
        <end position="94"/>
    </location>
</feature>
<dbReference type="Proteomes" id="UP001152622">
    <property type="component" value="Chromosome 18"/>
</dbReference>
<keyword evidence="3" id="KW-1185">Reference proteome</keyword>
<dbReference type="PANTHER" id="PTHR23320">
    <property type="entry name" value="MEMBRANE-SPANNING 4-DOMAINS SUBFAMILY A MS4A -RELATED"/>
    <property type="match status" value="1"/>
</dbReference>
<keyword evidence="1" id="KW-0812">Transmembrane</keyword>
<keyword evidence="1" id="KW-1133">Transmembrane helix</keyword>